<comment type="caution">
    <text evidence="1">The sequence shown here is derived from an EMBL/GenBank/DDBJ whole genome shotgun (WGS) entry which is preliminary data.</text>
</comment>
<dbReference type="Proteomes" id="UP000187406">
    <property type="component" value="Unassembled WGS sequence"/>
</dbReference>
<evidence type="ECO:0000313" key="2">
    <source>
        <dbReference type="Proteomes" id="UP000187406"/>
    </source>
</evidence>
<evidence type="ECO:0000313" key="1">
    <source>
        <dbReference type="EMBL" id="GAV74716.1"/>
    </source>
</evidence>
<accession>A0A1Q3C3A1</accession>
<name>A0A1Q3C3A1_CEPFO</name>
<dbReference type="AlphaFoldDB" id="A0A1Q3C3A1"/>
<keyword evidence="2" id="KW-1185">Reference proteome</keyword>
<dbReference type="InParanoid" id="A0A1Q3C3A1"/>
<dbReference type="PANTHER" id="PTHR37610:SF78">
    <property type="entry name" value="GAG-POLYPEPTIDE OF LTR COPIA-TYPE-RELATED"/>
    <property type="match status" value="1"/>
</dbReference>
<dbReference type="PANTHER" id="PTHR37610">
    <property type="entry name" value="CCHC-TYPE DOMAIN-CONTAINING PROTEIN"/>
    <property type="match status" value="1"/>
</dbReference>
<proteinExistence type="predicted"/>
<dbReference type="OrthoDB" id="1717805at2759"/>
<dbReference type="EMBL" id="BDDD01001263">
    <property type="protein sequence ID" value="GAV74716.1"/>
    <property type="molecule type" value="Genomic_DNA"/>
</dbReference>
<organism evidence="1 2">
    <name type="scientific">Cephalotus follicularis</name>
    <name type="common">Albany pitcher plant</name>
    <dbReference type="NCBI Taxonomy" id="3775"/>
    <lineage>
        <taxon>Eukaryota</taxon>
        <taxon>Viridiplantae</taxon>
        <taxon>Streptophyta</taxon>
        <taxon>Embryophyta</taxon>
        <taxon>Tracheophyta</taxon>
        <taxon>Spermatophyta</taxon>
        <taxon>Magnoliopsida</taxon>
        <taxon>eudicotyledons</taxon>
        <taxon>Gunneridae</taxon>
        <taxon>Pentapetalae</taxon>
        <taxon>rosids</taxon>
        <taxon>fabids</taxon>
        <taxon>Oxalidales</taxon>
        <taxon>Cephalotaceae</taxon>
        <taxon>Cephalotus</taxon>
    </lineage>
</organism>
<sequence>MDPAGNQMEIHCCFINGKRCNAIMLSWPMNTVSKELFNGIVYSTDAQSVWKDLKERFDKVNGSWIFSLRREIGYLSQSNNTVSVYYTKPKHLWDEYASLVTLPSCACQTSKAYLEHDQQQKLLQFLMGLNDSYGGIRSQILMLSPQPSVGQAFSLISREESHKGIIVGTSNQANAPAVFYSHKSNHKMKDNFIICDYWNWIGH</sequence>
<gene>
    <name evidence="1" type="ORF">CFOL_v3_18196</name>
</gene>
<reference evidence="2" key="1">
    <citation type="submission" date="2016-04" db="EMBL/GenBank/DDBJ databases">
        <title>Cephalotus genome sequencing.</title>
        <authorList>
            <person name="Fukushima K."/>
            <person name="Hasebe M."/>
            <person name="Fang X."/>
        </authorList>
    </citation>
    <scope>NUCLEOTIDE SEQUENCE [LARGE SCALE GENOMIC DNA]</scope>
    <source>
        <strain evidence="2">cv. St1</strain>
    </source>
</reference>
<protein>
    <submittedName>
        <fullName evidence="1">UBN2_3 domain-containing protein</fullName>
    </submittedName>
</protein>